<comment type="caution">
    <text evidence="2">The sequence shown here is derived from an EMBL/GenBank/DDBJ whole genome shotgun (WGS) entry which is preliminary data.</text>
</comment>
<dbReference type="Pfam" id="PF01614">
    <property type="entry name" value="IclR_C"/>
    <property type="match status" value="1"/>
</dbReference>
<sequence length="93" mass="10000">MPKPPWRTARITDVVPLEAHLVGVQKAGYGVNISETESGVCGIGMCVHDGARHPVAAPTIAVPSPRFDHDDIGRYVDSLRTAIAVVETNLSRR</sequence>
<dbReference type="AlphaFoldDB" id="A0A1W0B133"/>
<dbReference type="RefSeq" id="WP_077116752.1">
    <property type="nucleotide sequence ID" value="NZ_LOKT01000003.1"/>
</dbReference>
<dbReference type="InterPro" id="IPR029016">
    <property type="entry name" value="GAF-like_dom_sf"/>
</dbReference>
<name>A0A1W0B133_9NOCA</name>
<organism evidence="2 3">
    <name type="scientific">Nocardia donostiensis</name>
    <dbReference type="NCBI Taxonomy" id="1538463"/>
    <lineage>
        <taxon>Bacteria</taxon>
        <taxon>Bacillati</taxon>
        <taxon>Actinomycetota</taxon>
        <taxon>Actinomycetes</taxon>
        <taxon>Mycobacteriales</taxon>
        <taxon>Nocardiaceae</taxon>
        <taxon>Nocardia</taxon>
    </lineage>
</organism>
<feature type="domain" description="IclR-ED" evidence="1">
    <location>
        <begin position="1"/>
        <end position="92"/>
    </location>
</feature>
<evidence type="ECO:0000313" key="3">
    <source>
        <dbReference type="Proteomes" id="UP000188836"/>
    </source>
</evidence>
<proteinExistence type="predicted"/>
<evidence type="ECO:0000259" key="1">
    <source>
        <dbReference type="PROSITE" id="PS51078"/>
    </source>
</evidence>
<dbReference type="SUPFAM" id="SSF55781">
    <property type="entry name" value="GAF domain-like"/>
    <property type="match status" value="1"/>
</dbReference>
<dbReference type="Gene3D" id="3.30.450.40">
    <property type="match status" value="1"/>
</dbReference>
<gene>
    <name evidence="2" type="ORF">B0T46_12420</name>
</gene>
<accession>A0A1W0B133</accession>
<dbReference type="EMBL" id="MUMY01000009">
    <property type="protein sequence ID" value="ONM48495.1"/>
    <property type="molecule type" value="Genomic_DNA"/>
</dbReference>
<dbReference type="OrthoDB" id="7274111at2"/>
<dbReference type="InterPro" id="IPR014757">
    <property type="entry name" value="Tscrpt_reg_IclR_C"/>
</dbReference>
<protein>
    <recommendedName>
        <fullName evidence="1">IclR-ED domain-containing protein</fullName>
    </recommendedName>
</protein>
<dbReference type="PROSITE" id="PS51078">
    <property type="entry name" value="ICLR_ED"/>
    <property type="match status" value="1"/>
</dbReference>
<keyword evidence="3" id="KW-1185">Reference proteome</keyword>
<dbReference type="Proteomes" id="UP000188836">
    <property type="component" value="Unassembled WGS sequence"/>
</dbReference>
<evidence type="ECO:0000313" key="2">
    <source>
        <dbReference type="EMBL" id="ONM48495.1"/>
    </source>
</evidence>
<reference evidence="2 3" key="1">
    <citation type="journal article" date="2016" name="Antonie Van Leeuwenhoek">
        <title>Nocardia donostiensis sp. nov., isolated from human respiratory specimens.</title>
        <authorList>
            <person name="Ercibengoa M."/>
            <person name="Bell M."/>
            <person name="Marimon J.M."/>
            <person name="Humrighouse B."/>
            <person name="Klenk H.P."/>
            <person name="Potter G."/>
            <person name="Perez-Trallero E."/>
        </authorList>
    </citation>
    <scope>NUCLEOTIDE SEQUENCE [LARGE SCALE GENOMIC DNA]</scope>
    <source>
        <strain evidence="2 3">X1655</strain>
    </source>
</reference>